<feature type="region of interest" description="Disordered" evidence="1">
    <location>
        <begin position="865"/>
        <end position="898"/>
    </location>
</feature>
<proteinExistence type="predicted"/>
<feature type="compositionally biased region" description="Polar residues" evidence="1">
    <location>
        <begin position="682"/>
        <end position="693"/>
    </location>
</feature>
<evidence type="ECO:0000256" key="1">
    <source>
        <dbReference type="SAM" id="MobiDB-lite"/>
    </source>
</evidence>
<feature type="compositionally biased region" description="Low complexity" evidence="1">
    <location>
        <begin position="454"/>
        <end position="465"/>
    </location>
</feature>
<sequence length="960" mass="98625">MASHEPSAGAALEQSALDGTRPEKSSSERAASSASGQMHGSTDTPGAMHSGTQVVEAQGQTTASSIAAAPVGDVQQSASAQLGATSGAASLQIGSPASKKGRARQGSIEGISDREPLDDTSLSKTLQGQAPHAGLAGQSPASSSSGGASRPYPDARSAGDQNSPGSISATKQGMQAGSTEDEHWLHAAARAHGAAASAAYQLDDSNRSRSASNGPPSSKGAPQNGKYGPASPHQNGKVRNGMRSAASAGSQQLLELAAIANGLANGLHADDHSSSASSDTGLQSLIVEQAKAAHATSAQSGQRPGAADEHHHRDAGAGDAAGDDTAGTSKANGPSQPSQGPSGQAGDDEQGERSAGRGGELDVSSSGGAGAWSEPASGAGTPQASSRDSREGREGGHSGGSHRNSGSFNRTGGNWNNGGNGSYGVQGGLQRHKGSRGSFNSLQNAGNASGGRGYRNNNNNNAYRGQYGGGNSNRASMDDTLLGQVGPIPQRPASRGPSLQVGRDVGVQASMDSACTTPTSVEPAGMSDLDRFILQVTPIINLNGSGKPAEAALQSLCLEDVWRFYMEPSLYGREVYTLGGARGPSLCYFVPYLSAMQLFTPASSKDRGTNRLHVCDTEGWPKHMHLRFEHFETELPFNRHPMYEQIELLSQQQAAQAAAQQAAAAAATAANAPAQPVAAVTSSSDAAGQSQPTDAAGGVQASGDAEAAPATAAGSTKAPSALAVEGEPAGASHAASSRGSTPTGSRRQSEAGSTVGTAAAGPSTDQPGLNGTGMLLRDTHIKDLHPASWYAVAWYPVYRIPDAPLVTRFLTFHSFSQIVTSIQNSMDMLQEGREPVLGSWPVPVHGLKWYNMHGERWLEPLTDGQAAGSRDEQQQGGGNGGGSSYGGRGGGPNNRNNRQFSQAQYVQARNIDIHYHAVLGELQATAERFARGRGLRLLGQMGAEELRVRHPDFEFFHTRG</sequence>
<dbReference type="Pfam" id="PF05623">
    <property type="entry name" value="DUF789"/>
    <property type="match status" value="2"/>
</dbReference>
<organism evidence="2">
    <name type="scientific">Chlamydomonas leiostraca</name>
    <dbReference type="NCBI Taxonomy" id="1034604"/>
    <lineage>
        <taxon>Eukaryota</taxon>
        <taxon>Viridiplantae</taxon>
        <taxon>Chlorophyta</taxon>
        <taxon>core chlorophytes</taxon>
        <taxon>Chlorophyceae</taxon>
        <taxon>CS clade</taxon>
        <taxon>Chlamydomonadales</taxon>
        <taxon>Chlamydomonadaceae</taxon>
        <taxon>Chlamydomonas</taxon>
    </lineage>
</organism>
<feature type="compositionally biased region" description="Low complexity" evidence="1">
    <location>
        <begin position="317"/>
        <end position="344"/>
    </location>
</feature>
<feature type="compositionally biased region" description="Polar residues" evidence="1">
    <location>
        <begin position="36"/>
        <end position="65"/>
    </location>
</feature>
<feature type="compositionally biased region" description="Gly residues" evidence="1">
    <location>
        <begin position="415"/>
        <end position="427"/>
    </location>
</feature>
<feature type="region of interest" description="Disordered" evidence="1">
    <location>
        <begin position="266"/>
        <end position="499"/>
    </location>
</feature>
<feature type="compositionally biased region" description="Low complexity" evidence="1">
    <location>
        <begin position="729"/>
        <end position="746"/>
    </location>
</feature>
<accession>A0A7S0WXV4</accession>
<dbReference type="AlphaFoldDB" id="A0A7S0WXV4"/>
<feature type="compositionally biased region" description="Gly residues" evidence="1">
    <location>
        <begin position="875"/>
        <end position="892"/>
    </location>
</feature>
<feature type="compositionally biased region" description="Low complexity" evidence="1">
    <location>
        <begin position="701"/>
        <end position="721"/>
    </location>
</feature>
<dbReference type="PANTHER" id="PTHR32010:SF18">
    <property type="entry name" value="DUF789 FAMILY PROTEIN"/>
    <property type="match status" value="1"/>
</dbReference>
<feature type="compositionally biased region" description="Low complexity" evidence="1">
    <location>
        <begin position="133"/>
        <end position="149"/>
    </location>
</feature>
<dbReference type="PANTHER" id="PTHR32010">
    <property type="entry name" value="PHOTOSYSTEM II STABILITY/ASSEMBLY FACTOR HCF136, CHLOROPLASTIC"/>
    <property type="match status" value="1"/>
</dbReference>
<feature type="compositionally biased region" description="Basic and acidic residues" evidence="1">
    <location>
        <begin position="306"/>
        <end position="316"/>
    </location>
</feature>
<dbReference type="InterPro" id="IPR008507">
    <property type="entry name" value="DUF789"/>
</dbReference>
<feature type="compositionally biased region" description="Low complexity" evidence="1">
    <location>
        <begin position="187"/>
        <end position="199"/>
    </location>
</feature>
<dbReference type="EMBL" id="HBFB01027371">
    <property type="protein sequence ID" value="CAD8690903.1"/>
    <property type="molecule type" value="Transcribed_RNA"/>
</dbReference>
<name>A0A7S0WXV4_9CHLO</name>
<feature type="compositionally biased region" description="Basic and acidic residues" evidence="1">
    <location>
        <begin position="387"/>
        <end position="396"/>
    </location>
</feature>
<feature type="region of interest" description="Disordered" evidence="1">
    <location>
        <begin position="680"/>
        <end position="772"/>
    </location>
</feature>
<feature type="compositionally biased region" description="Low complexity" evidence="1">
    <location>
        <begin position="401"/>
        <end position="414"/>
    </location>
</feature>
<evidence type="ECO:0000313" key="2">
    <source>
        <dbReference type="EMBL" id="CAD8690903.1"/>
    </source>
</evidence>
<gene>
    <name evidence="2" type="ORF">CLEI1391_LOCUS15293</name>
</gene>
<protein>
    <submittedName>
        <fullName evidence="2">Uncharacterized protein</fullName>
    </submittedName>
</protein>
<feature type="compositionally biased region" description="Polar residues" evidence="1">
    <location>
        <begin position="74"/>
        <end position="95"/>
    </location>
</feature>
<feature type="region of interest" description="Disordered" evidence="1">
    <location>
        <begin position="1"/>
        <end position="249"/>
    </location>
</feature>
<reference evidence="2" key="1">
    <citation type="submission" date="2021-01" db="EMBL/GenBank/DDBJ databases">
        <authorList>
            <person name="Corre E."/>
            <person name="Pelletier E."/>
            <person name="Niang G."/>
            <person name="Scheremetjew M."/>
            <person name="Finn R."/>
            <person name="Kale V."/>
            <person name="Holt S."/>
            <person name="Cochrane G."/>
            <person name="Meng A."/>
            <person name="Brown T."/>
            <person name="Cohen L."/>
        </authorList>
    </citation>
    <scope>NUCLEOTIDE SEQUENCE</scope>
    <source>
        <strain evidence="2">SAG 11-49</strain>
    </source>
</reference>
<feature type="compositionally biased region" description="Polar residues" evidence="1">
    <location>
        <begin position="159"/>
        <end position="178"/>
    </location>
</feature>